<keyword evidence="14" id="KW-0732">Signal</keyword>
<evidence type="ECO:0000256" key="10">
    <source>
        <dbReference type="ARBA" id="ARBA00022989"/>
    </source>
</evidence>
<feature type="region of interest" description="Disordered" evidence="13">
    <location>
        <begin position="196"/>
        <end position="219"/>
    </location>
</feature>
<evidence type="ECO:0000256" key="12">
    <source>
        <dbReference type="ARBA" id="ARBA00047353"/>
    </source>
</evidence>
<dbReference type="EC" id="2.5.1.87" evidence="5"/>
<dbReference type="OrthoDB" id="19639at2759"/>
<comment type="caution">
    <text evidence="15">The sequence shown here is derived from an EMBL/GenBank/DDBJ whole genome shotgun (WGS) entry which is preliminary data.</text>
</comment>
<dbReference type="Proteomes" id="UP001140172">
    <property type="component" value="Unassembled WGS sequence"/>
</dbReference>
<comment type="catalytic activity">
    <reaction evidence="12">
        <text>n isopentenyl diphosphate + (2E,6E)-farnesyl diphosphate = a di-trans,poly-cis-polyprenyl diphosphate + n diphosphate</text>
        <dbReference type="Rhea" id="RHEA:53008"/>
        <dbReference type="Rhea" id="RHEA-COMP:19494"/>
        <dbReference type="ChEBI" id="CHEBI:33019"/>
        <dbReference type="ChEBI" id="CHEBI:128769"/>
        <dbReference type="ChEBI" id="CHEBI:136960"/>
        <dbReference type="ChEBI" id="CHEBI:175763"/>
        <dbReference type="EC" id="2.5.1.87"/>
    </reaction>
</comment>
<evidence type="ECO:0000256" key="8">
    <source>
        <dbReference type="ARBA" id="ARBA00022824"/>
    </source>
</evidence>
<proteinExistence type="inferred from homology"/>
<keyword evidence="11" id="KW-0472">Membrane</keyword>
<evidence type="ECO:0000256" key="3">
    <source>
        <dbReference type="ARBA" id="ARBA00004922"/>
    </source>
</evidence>
<comment type="subcellular location">
    <subcellularLocation>
        <location evidence="2">Endoplasmic reticulum membrane</location>
    </subcellularLocation>
</comment>
<feature type="compositionally biased region" description="Basic and acidic residues" evidence="13">
    <location>
        <begin position="209"/>
        <end position="219"/>
    </location>
</feature>
<dbReference type="GO" id="GO:0045547">
    <property type="term" value="F:ditrans,polycis-polyprenyl diphosphate synthase [(2E,6E)-farnesyl diphosphate specific] activity"/>
    <property type="evidence" value="ECO:0007669"/>
    <property type="project" value="UniProtKB-EC"/>
</dbReference>
<feature type="signal peptide" evidence="14">
    <location>
        <begin position="1"/>
        <end position="16"/>
    </location>
</feature>
<reference evidence="15" key="1">
    <citation type="submission" date="2022-07" db="EMBL/GenBank/DDBJ databases">
        <title>Phylogenomic reconstructions and comparative analyses of Kickxellomycotina fungi.</title>
        <authorList>
            <person name="Reynolds N.K."/>
            <person name="Stajich J.E."/>
            <person name="Barry K."/>
            <person name="Grigoriev I.V."/>
            <person name="Crous P."/>
            <person name="Smith M.E."/>
        </authorList>
    </citation>
    <scope>NUCLEOTIDE SEQUENCE</scope>
    <source>
        <strain evidence="15">BCRC 34489</strain>
    </source>
</reference>
<sequence>MESTLWLLTLVPLAALVHLGKRSGQQSPLIKRALGQQLGDGLCALALRLIHLAFAIYWSFQEWVQQSLTQADLDVQELLLGEDTVELADKRQQLADFLLTLPQRPENFAVILPETGECVGVDRVVSCDVASVETLCAWGLLAKLPRMTIYTRDGRLKSAVGDIEHRLKQSKMVQRAFGGSMPNIVLENGSRVTKRERNLTADAGISPDSNRRDSKPDMHVSLWSHDDGFPALAELSKELAGRAKSGMLSSRSVDESYVATMLEDPAGHAHPDLMLLYDDLVCVPEFPPWQLQNTEVFQIGSAAKSLGDAVVRALTSYAKIEKRWGK</sequence>
<organism evidence="15 16">
    <name type="scientific">Coemansia interrupta</name>
    <dbReference type="NCBI Taxonomy" id="1126814"/>
    <lineage>
        <taxon>Eukaryota</taxon>
        <taxon>Fungi</taxon>
        <taxon>Fungi incertae sedis</taxon>
        <taxon>Zoopagomycota</taxon>
        <taxon>Kickxellomycotina</taxon>
        <taxon>Kickxellomycetes</taxon>
        <taxon>Kickxellales</taxon>
        <taxon>Kickxellaceae</taxon>
        <taxon>Coemansia</taxon>
    </lineage>
</organism>
<dbReference type="AlphaFoldDB" id="A0A9W8HEP7"/>
<evidence type="ECO:0000256" key="9">
    <source>
        <dbReference type="ARBA" id="ARBA00022842"/>
    </source>
</evidence>
<evidence type="ECO:0000313" key="16">
    <source>
        <dbReference type="Proteomes" id="UP001140172"/>
    </source>
</evidence>
<keyword evidence="7" id="KW-0812">Transmembrane</keyword>
<gene>
    <name evidence="15" type="ORF">GGI15_002974</name>
</gene>
<evidence type="ECO:0000256" key="6">
    <source>
        <dbReference type="ARBA" id="ARBA00022679"/>
    </source>
</evidence>
<keyword evidence="10" id="KW-1133">Transmembrane helix</keyword>
<accession>A0A9W8HEP7</accession>
<evidence type="ECO:0000313" key="15">
    <source>
        <dbReference type="EMBL" id="KAJ2782224.1"/>
    </source>
</evidence>
<dbReference type="PANTHER" id="PTHR21528:SF0">
    <property type="entry name" value="DEHYDRODOLICHYL DIPHOSPHATE SYNTHASE COMPLEX SUBUNIT NUS1"/>
    <property type="match status" value="1"/>
</dbReference>
<dbReference type="PANTHER" id="PTHR21528">
    <property type="entry name" value="DEHYDRODOLICHYL DIPHOSPHATE SYNTHASE COMPLEX SUBUNIT NUS1"/>
    <property type="match status" value="1"/>
</dbReference>
<evidence type="ECO:0000256" key="7">
    <source>
        <dbReference type="ARBA" id="ARBA00022692"/>
    </source>
</evidence>
<feature type="chain" id="PRO_5040983915" description="ditrans,polycis-polyprenyl diphosphate synthase [(2E,6E)-farnesyldiphosphate specific]" evidence="14">
    <location>
        <begin position="17"/>
        <end position="326"/>
    </location>
</feature>
<evidence type="ECO:0000256" key="11">
    <source>
        <dbReference type="ARBA" id="ARBA00023136"/>
    </source>
</evidence>
<keyword evidence="6" id="KW-0808">Transferase</keyword>
<comment type="similarity">
    <text evidence="4">Belongs to the UPP synthase family.</text>
</comment>
<keyword evidence="16" id="KW-1185">Reference proteome</keyword>
<evidence type="ECO:0000256" key="14">
    <source>
        <dbReference type="SAM" id="SignalP"/>
    </source>
</evidence>
<dbReference type="SUPFAM" id="SSF64005">
    <property type="entry name" value="Undecaprenyl diphosphate synthase"/>
    <property type="match status" value="1"/>
</dbReference>
<evidence type="ECO:0000256" key="2">
    <source>
        <dbReference type="ARBA" id="ARBA00004586"/>
    </source>
</evidence>
<dbReference type="Gene3D" id="3.40.1180.10">
    <property type="entry name" value="Decaprenyl diphosphate synthase-like"/>
    <property type="match status" value="1"/>
</dbReference>
<evidence type="ECO:0000256" key="5">
    <source>
        <dbReference type="ARBA" id="ARBA00012596"/>
    </source>
</evidence>
<dbReference type="InterPro" id="IPR036424">
    <property type="entry name" value="UPP_synth-like_sf"/>
</dbReference>
<evidence type="ECO:0000256" key="1">
    <source>
        <dbReference type="ARBA" id="ARBA00001946"/>
    </source>
</evidence>
<protein>
    <recommendedName>
        <fullName evidence="5">ditrans,polycis-polyprenyl diphosphate synthase [(2E,6E)-farnesyldiphosphate specific]</fullName>
        <ecNumber evidence="5">2.5.1.87</ecNumber>
    </recommendedName>
</protein>
<comment type="cofactor">
    <cofactor evidence="1">
        <name>Mg(2+)</name>
        <dbReference type="ChEBI" id="CHEBI:18420"/>
    </cofactor>
</comment>
<dbReference type="InterPro" id="IPR038887">
    <property type="entry name" value="Nus1/NgBR"/>
</dbReference>
<name>A0A9W8HEP7_9FUNG</name>
<evidence type="ECO:0000256" key="13">
    <source>
        <dbReference type="SAM" id="MobiDB-lite"/>
    </source>
</evidence>
<keyword evidence="9" id="KW-0460">Magnesium</keyword>
<comment type="pathway">
    <text evidence="3">Protein modification; protein glycosylation.</text>
</comment>
<dbReference type="GO" id="GO:0005789">
    <property type="term" value="C:endoplasmic reticulum membrane"/>
    <property type="evidence" value="ECO:0007669"/>
    <property type="project" value="UniProtKB-SubCell"/>
</dbReference>
<evidence type="ECO:0000256" key="4">
    <source>
        <dbReference type="ARBA" id="ARBA00005432"/>
    </source>
</evidence>
<dbReference type="EMBL" id="JANBUM010000182">
    <property type="protein sequence ID" value="KAJ2782224.1"/>
    <property type="molecule type" value="Genomic_DNA"/>
</dbReference>
<dbReference type="GO" id="GO:1904423">
    <property type="term" value="C:dehydrodolichyl diphosphate synthase complex"/>
    <property type="evidence" value="ECO:0007669"/>
    <property type="project" value="InterPro"/>
</dbReference>
<keyword evidence="8" id="KW-0256">Endoplasmic reticulum</keyword>